<dbReference type="RefSeq" id="WP_237382081.1">
    <property type="nucleotide sequence ID" value="NZ_CP071793.1"/>
</dbReference>
<dbReference type="AlphaFoldDB" id="A0A8A4TPS4"/>
<organism evidence="1 2">
    <name type="scientific">Sulfidibacter corallicola</name>
    <dbReference type="NCBI Taxonomy" id="2818388"/>
    <lineage>
        <taxon>Bacteria</taxon>
        <taxon>Pseudomonadati</taxon>
        <taxon>Acidobacteriota</taxon>
        <taxon>Holophagae</taxon>
        <taxon>Acanthopleuribacterales</taxon>
        <taxon>Acanthopleuribacteraceae</taxon>
        <taxon>Sulfidibacter</taxon>
    </lineage>
</organism>
<accession>A0A8A4TPS4</accession>
<gene>
    <name evidence="1" type="ORF">J3U87_05805</name>
</gene>
<keyword evidence="2" id="KW-1185">Reference proteome</keyword>
<sequence>MIEGINAALGGLHRATQTLNETSKQLAQGDLNEEVIVNSKIAQRNAEAQIVTIEALSEVEETALDLLA</sequence>
<evidence type="ECO:0000313" key="2">
    <source>
        <dbReference type="Proteomes" id="UP000663929"/>
    </source>
</evidence>
<protein>
    <submittedName>
        <fullName evidence="1">Uncharacterized protein</fullName>
    </submittedName>
</protein>
<dbReference type="Proteomes" id="UP000663929">
    <property type="component" value="Chromosome"/>
</dbReference>
<dbReference type="EMBL" id="CP071793">
    <property type="protein sequence ID" value="QTD51969.1"/>
    <property type="molecule type" value="Genomic_DNA"/>
</dbReference>
<dbReference type="KEGG" id="scor:J3U87_05805"/>
<proteinExistence type="predicted"/>
<evidence type="ECO:0000313" key="1">
    <source>
        <dbReference type="EMBL" id="QTD51969.1"/>
    </source>
</evidence>
<reference evidence="1" key="1">
    <citation type="submission" date="2021-03" db="EMBL/GenBank/DDBJ databases">
        <title>Acanthopleuribacteraceae sp. M133.</title>
        <authorList>
            <person name="Wang G."/>
        </authorList>
    </citation>
    <scope>NUCLEOTIDE SEQUENCE</scope>
    <source>
        <strain evidence="1">M133</strain>
    </source>
</reference>
<name>A0A8A4TPS4_SULCO</name>